<dbReference type="EMBL" id="KB632352">
    <property type="protein sequence ID" value="ERL93285.1"/>
    <property type="molecule type" value="Genomic_DNA"/>
</dbReference>
<sequence>MVRKRSRTTSARRKSRKLYDSDEIESESDLDLDSAPSSPAPKRYTLRQRKRPVFCEDFDYEDEEELNVNRHHSDDEEYDVEEDLTDVKETQVMRNNKGHPRRNSTRSSQVSVSRIEPDTTEAEEIPMQNGLIDFEDVIRADVVVNKQVLDYDNIINRSEIEVDPLSTNDRLTISPLKEKGRRGRKPKAPVKAEPKESHGSTTEFLDTSADDDNNLEVQIDPLNFVQSDFEEHSSTQSNGKFPRAYFNERAAISEDKSRETSLKNGSCSPLLVADVIERYVPPELDEKEKKVVLSNEYLLGNSFDMSADEFLEKQAQKHDALEEDEVVVPLVNFDDDSNSDDDVVIIEKKPEIIVLDDD</sequence>
<dbReference type="KEGG" id="dpa:109536182"/>
<dbReference type="AlphaFoldDB" id="N6U9N9"/>
<feature type="compositionally biased region" description="Acidic residues" evidence="1">
    <location>
        <begin position="75"/>
        <end position="84"/>
    </location>
</feature>
<proteinExistence type="predicted"/>
<feature type="region of interest" description="Disordered" evidence="1">
    <location>
        <begin position="171"/>
        <end position="208"/>
    </location>
</feature>
<feature type="compositionally biased region" description="Acidic residues" evidence="1">
    <location>
        <begin position="21"/>
        <end position="32"/>
    </location>
</feature>
<evidence type="ECO:0000313" key="5">
    <source>
        <dbReference type="Proteomes" id="UP000019118"/>
    </source>
</evidence>
<feature type="region of interest" description="Disordered" evidence="1">
    <location>
        <begin position="1"/>
        <end position="48"/>
    </location>
</feature>
<evidence type="ECO:0000256" key="1">
    <source>
        <dbReference type="SAM" id="MobiDB-lite"/>
    </source>
</evidence>
<dbReference type="OrthoDB" id="6780283at2759"/>
<feature type="non-terminal residue" evidence="2">
    <location>
        <position position="1"/>
    </location>
</feature>
<evidence type="ECO:0000313" key="3">
    <source>
        <dbReference type="EMBL" id="ERL93285.1"/>
    </source>
</evidence>
<dbReference type="Proteomes" id="UP000019118">
    <property type="component" value="Unassembled WGS sequence"/>
</dbReference>
<evidence type="ECO:0000313" key="6">
    <source>
        <dbReference type="Proteomes" id="UP000030742"/>
    </source>
</evidence>
<dbReference type="EMBL" id="KB740914">
    <property type="protein sequence ID" value="ENN78405.1"/>
    <property type="molecule type" value="Genomic_DNA"/>
</dbReference>
<gene>
    <name evidence="4" type="primary">109536182</name>
    <name evidence="3" type="ORF">D910_10581</name>
    <name evidence="2" type="ORF">YQE_05205</name>
</gene>
<protein>
    <submittedName>
        <fullName evidence="2 4">Uncharacterized protein</fullName>
    </submittedName>
</protein>
<feature type="compositionally biased region" description="Basic residues" evidence="1">
    <location>
        <begin position="1"/>
        <end position="16"/>
    </location>
</feature>
<feature type="region of interest" description="Disordered" evidence="1">
    <location>
        <begin position="64"/>
        <end position="124"/>
    </location>
</feature>
<evidence type="ECO:0000313" key="4">
    <source>
        <dbReference type="EnsemblMetazoa" id="XP_019757848.1"/>
    </source>
</evidence>
<reference evidence="4" key="2">
    <citation type="submission" date="2024-08" db="UniProtKB">
        <authorList>
            <consortium name="EnsemblMetazoa"/>
        </authorList>
    </citation>
    <scope>IDENTIFICATION</scope>
</reference>
<reference evidence="5 6" key="1">
    <citation type="journal article" date="2013" name="Genome Biol.">
        <title>Draft genome of the mountain pine beetle, Dendroctonus ponderosae Hopkins, a major forest pest.</title>
        <authorList>
            <person name="Keeling C.I."/>
            <person name="Yuen M.M."/>
            <person name="Liao N.Y."/>
            <person name="Docking T.R."/>
            <person name="Chan S.K."/>
            <person name="Taylor G.A."/>
            <person name="Palmquist D.L."/>
            <person name="Jackman S.D."/>
            <person name="Nguyen A."/>
            <person name="Li M."/>
            <person name="Henderson H."/>
            <person name="Janes J.K."/>
            <person name="Zhao Y."/>
            <person name="Pandoh P."/>
            <person name="Moore R."/>
            <person name="Sperling F.A."/>
            <person name="Huber D.P."/>
            <person name="Birol I."/>
            <person name="Jones S.J."/>
            <person name="Bohlmann J."/>
        </authorList>
    </citation>
    <scope>NUCLEOTIDE SEQUENCE</scope>
</reference>
<feature type="compositionally biased region" description="Basic residues" evidence="1">
    <location>
        <begin position="179"/>
        <end position="188"/>
    </location>
</feature>
<name>N6U9N9_DENPD</name>
<dbReference type="HOGENOM" id="CLU_774490_0_0_1"/>
<organism evidence="2">
    <name type="scientific">Dendroctonus ponderosae</name>
    <name type="common">Mountain pine beetle</name>
    <dbReference type="NCBI Taxonomy" id="77166"/>
    <lineage>
        <taxon>Eukaryota</taxon>
        <taxon>Metazoa</taxon>
        <taxon>Ecdysozoa</taxon>
        <taxon>Arthropoda</taxon>
        <taxon>Hexapoda</taxon>
        <taxon>Insecta</taxon>
        <taxon>Pterygota</taxon>
        <taxon>Neoptera</taxon>
        <taxon>Endopterygota</taxon>
        <taxon>Coleoptera</taxon>
        <taxon>Polyphaga</taxon>
        <taxon>Cucujiformia</taxon>
        <taxon>Curculionidae</taxon>
        <taxon>Scolytinae</taxon>
        <taxon>Dendroctonus</taxon>
    </lineage>
</organism>
<accession>N6U9N9</accession>
<keyword evidence="5" id="KW-1185">Reference proteome</keyword>
<dbReference type="Proteomes" id="UP000030742">
    <property type="component" value="Unassembled WGS sequence"/>
</dbReference>
<dbReference type="EnsemblMetazoa" id="XM_019902289.1">
    <property type="protein sequence ID" value="XP_019757848.1"/>
    <property type="gene ID" value="LOC109536182"/>
</dbReference>
<evidence type="ECO:0000313" key="2">
    <source>
        <dbReference type="EMBL" id="ENN78405.1"/>
    </source>
</evidence>